<dbReference type="PANTHER" id="PTHR38340:SF1">
    <property type="entry name" value="S-LAYER PROTEIN"/>
    <property type="match status" value="1"/>
</dbReference>
<dbReference type="PRINTS" id="PR00313">
    <property type="entry name" value="CABNDNGRPT"/>
</dbReference>
<accession>A0A952KGI3</accession>
<dbReference type="InterPro" id="IPR001343">
    <property type="entry name" value="Hemolysn_Ca-bd"/>
</dbReference>
<evidence type="ECO:0000256" key="1">
    <source>
        <dbReference type="ARBA" id="ARBA00004613"/>
    </source>
</evidence>
<evidence type="ECO:0008006" key="5">
    <source>
        <dbReference type="Google" id="ProtNLM"/>
    </source>
</evidence>
<dbReference type="InterPro" id="IPR011049">
    <property type="entry name" value="Serralysin-like_metalloprot_C"/>
</dbReference>
<reference evidence="3" key="1">
    <citation type="submission" date="2020-06" db="EMBL/GenBank/DDBJ databases">
        <title>Stable isotope informed genome-resolved metagenomics uncovers potential trophic interactions in rhizosphere soil.</title>
        <authorList>
            <person name="Starr E.P."/>
            <person name="Shi S."/>
            <person name="Blazewicz S.J."/>
            <person name="Koch B.J."/>
            <person name="Probst A.J."/>
            <person name="Hungate B.A."/>
            <person name="Pett-Ridge J."/>
            <person name="Firestone M.K."/>
            <person name="Banfield J.F."/>
        </authorList>
    </citation>
    <scope>NUCLEOTIDE SEQUENCE</scope>
    <source>
        <strain evidence="3">YM_69_17</strain>
    </source>
</reference>
<protein>
    <recommendedName>
        <fullName evidence="5">Peptidase M10 serralysin C-terminal domain-containing protein</fullName>
    </recommendedName>
</protein>
<organism evidence="3 4">
    <name type="scientific">Inquilinus limosus</name>
    <dbReference type="NCBI Taxonomy" id="171674"/>
    <lineage>
        <taxon>Bacteria</taxon>
        <taxon>Pseudomonadati</taxon>
        <taxon>Pseudomonadota</taxon>
        <taxon>Alphaproteobacteria</taxon>
        <taxon>Rhodospirillales</taxon>
        <taxon>Rhodospirillaceae</taxon>
        <taxon>Inquilinus</taxon>
    </lineage>
</organism>
<dbReference type="GO" id="GO:0005576">
    <property type="term" value="C:extracellular region"/>
    <property type="evidence" value="ECO:0007669"/>
    <property type="project" value="UniProtKB-SubCell"/>
</dbReference>
<sequence length="561" mass="55906">MAIINGTPGIDHIEGTDGVDTINALGGDDEVNGNKGDDTAFLGDGNDVFGWVPGDGSDTIDGGAGLDTLDFDGANADENIQIFANAGKAIFFRDIASVQMTLTNVETIEFEALGGSDLVTINNLAGTAVKHVEIDLAGVHDGTAADGAEDTVIVNGAAAGAADVIKLTQTGAGTASIVHVAGLAAETTIEHFDGGDHLLINGLGGNDRLDASLLPVSMVLVLDGGEGNDTLIGSASADLLLGGAGNDLVIGAKGDDTAFLGSGDDTFAWAPGDGSDTIEGGPGTDSLAFLGAGVAETIDISANHGRTTFFRDVAAVNMDMNDVERIQFTALGGADKVTVHDLTGTDTIRVGIDLAGTTPAAGDGATDSVTVEGTAGIDKISLSSSADSIGIGGLQATVAIQHSEAGDLLVIDAGAGDDVINAAAVAAGRISLTLSGGAGSDKLVGSAGTDIFIGGAGADRFQFNLASDSVVGPKADRITDFSHAQGDRIDLSVIDANTGAAGNQAFTFIGTGLFTHHAGELRFAFNGADTTIAGDVDGNGTSDFHITLTGHIVLAAVDFVL</sequence>
<dbReference type="AlphaFoldDB" id="A0A952KGI3"/>
<dbReference type="EMBL" id="JAEKLZ010000278">
    <property type="protein sequence ID" value="MBW8727460.1"/>
    <property type="molecule type" value="Genomic_DNA"/>
</dbReference>
<dbReference type="SUPFAM" id="SSF51120">
    <property type="entry name" value="beta-Roll"/>
    <property type="match status" value="3"/>
</dbReference>
<comment type="subcellular location">
    <subcellularLocation>
        <location evidence="1">Secreted</location>
    </subcellularLocation>
</comment>
<evidence type="ECO:0000313" key="4">
    <source>
        <dbReference type="Proteomes" id="UP000700706"/>
    </source>
</evidence>
<evidence type="ECO:0000313" key="3">
    <source>
        <dbReference type="EMBL" id="MBW8727460.1"/>
    </source>
</evidence>
<dbReference type="InterPro" id="IPR050557">
    <property type="entry name" value="RTX_toxin/Mannuronan_C5-epim"/>
</dbReference>
<name>A0A952KGI3_9PROT</name>
<evidence type="ECO:0000256" key="2">
    <source>
        <dbReference type="ARBA" id="ARBA00022525"/>
    </source>
</evidence>
<comment type="caution">
    <text evidence="3">The sequence shown here is derived from an EMBL/GenBank/DDBJ whole genome shotgun (WGS) entry which is preliminary data.</text>
</comment>
<gene>
    <name evidence="3" type="ORF">JF625_20210</name>
</gene>
<dbReference type="PANTHER" id="PTHR38340">
    <property type="entry name" value="S-LAYER PROTEIN"/>
    <property type="match status" value="1"/>
</dbReference>
<keyword evidence="2" id="KW-0964">Secreted</keyword>
<dbReference type="GO" id="GO:0005509">
    <property type="term" value="F:calcium ion binding"/>
    <property type="evidence" value="ECO:0007669"/>
    <property type="project" value="InterPro"/>
</dbReference>
<dbReference type="Proteomes" id="UP000700706">
    <property type="component" value="Unassembled WGS sequence"/>
</dbReference>
<dbReference type="Gene3D" id="2.150.10.10">
    <property type="entry name" value="Serralysin-like metalloprotease, C-terminal"/>
    <property type="match status" value="2"/>
</dbReference>
<dbReference type="Pfam" id="PF00353">
    <property type="entry name" value="HemolysinCabind"/>
    <property type="match status" value="6"/>
</dbReference>
<proteinExistence type="predicted"/>